<dbReference type="Pfam" id="PF08386">
    <property type="entry name" value="Abhydrolase_4"/>
    <property type="match status" value="1"/>
</dbReference>
<dbReference type="SUPFAM" id="SSF53474">
    <property type="entry name" value="alpha/beta-Hydrolases"/>
    <property type="match status" value="1"/>
</dbReference>
<reference evidence="6" key="1">
    <citation type="journal article" date="2020" name="Stud. Mycol.">
        <title>101 Dothideomycetes genomes: a test case for predicting lifestyles and emergence of pathogens.</title>
        <authorList>
            <person name="Haridas S."/>
            <person name="Albert R."/>
            <person name="Binder M."/>
            <person name="Bloem J."/>
            <person name="Labutti K."/>
            <person name="Salamov A."/>
            <person name="Andreopoulos B."/>
            <person name="Baker S."/>
            <person name="Barry K."/>
            <person name="Bills G."/>
            <person name="Bluhm B."/>
            <person name="Cannon C."/>
            <person name="Castanera R."/>
            <person name="Culley D."/>
            <person name="Daum C."/>
            <person name="Ezra D."/>
            <person name="Gonzalez J."/>
            <person name="Henrissat B."/>
            <person name="Kuo A."/>
            <person name="Liang C."/>
            <person name="Lipzen A."/>
            <person name="Lutzoni F."/>
            <person name="Magnuson J."/>
            <person name="Mondo S."/>
            <person name="Nolan M."/>
            <person name="Ohm R."/>
            <person name="Pangilinan J."/>
            <person name="Park H.-J."/>
            <person name="Ramirez L."/>
            <person name="Alfaro M."/>
            <person name="Sun H."/>
            <person name="Tritt A."/>
            <person name="Yoshinaga Y."/>
            <person name="Zwiers L.-H."/>
            <person name="Turgeon B."/>
            <person name="Goodwin S."/>
            <person name="Spatafora J."/>
            <person name="Crous P."/>
            <person name="Grigoriev I."/>
        </authorList>
    </citation>
    <scope>NUCLEOTIDE SEQUENCE</scope>
    <source>
        <strain evidence="6">CBS 627.86</strain>
    </source>
</reference>
<dbReference type="PANTHER" id="PTHR43248">
    <property type="entry name" value="2-SUCCINYL-6-HYDROXY-2,4-CYCLOHEXADIENE-1-CARBOXYLATE SYNTHASE"/>
    <property type="match status" value="1"/>
</dbReference>
<dbReference type="InterPro" id="IPR029058">
    <property type="entry name" value="AB_hydrolase_fold"/>
</dbReference>
<dbReference type="Pfam" id="PF00561">
    <property type="entry name" value="Abhydrolase_1"/>
    <property type="match status" value="1"/>
</dbReference>
<evidence type="ECO:0000259" key="4">
    <source>
        <dbReference type="Pfam" id="PF00561"/>
    </source>
</evidence>
<sequence>MSRMVSLLAILLSSIAAASPIPSQTIEWGPCPTEGPEAENYASATIPIECGNFAVPIDYTNPDSAPLNLSLVRVPALSGGVYDFVAFDPRSVAADFRLVCATNNFTIAQVLTTASDLSVSEHDSRRGWAVSKANTGICQYQGNGNETAEYIGTVAMARDMASVAEAVDKDGLIRYWGFSYGTTLGATIASMFPDKVDRMLIDGIQNAKQYYHEWTDSELWTYTDKAVEYLFESCAAAGPEYCALAAATNRTGGEMARDFYNFVEDITAAPIGLPKSGSALDGVTLKATIFSQTYDAAGWANFSKVLAPILYGTEEQRIAALESFGKGAAESISLGPSEPNWGIHCGDRIPRTDDFEEIYPSLLNLYNTSYYQGGPNAAVQAVCAQWPWKAKEVYEGNFEAKTKHPILVMSNSLDGQTPIVSARNMSAGFEGAVILENDGVGHCAFSYPTTCAAKHVIAYWVNGTMPAEGTLCEAEFDPYQKLEWADVLQLMANGTTPGNATLSAKKWLAEQLGS</sequence>
<evidence type="ECO:0000256" key="3">
    <source>
        <dbReference type="SAM" id="SignalP"/>
    </source>
</evidence>
<protein>
    <submittedName>
        <fullName evidence="6">TAP-like protein-domain-containing protein</fullName>
    </submittedName>
</protein>
<feature type="signal peptide" evidence="3">
    <location>
        <begin position="1"/>
        <end position="18"/>
    </location>
</feature>
<evidence type="ECO:0000313" key="7">
    <source>
        <dbReference type="Proteomes" id="UP000799770"/>
    </source>
</evidence>
<evidence type="ECO:0000256" key="2">
    <source>
        <dbReference type="ARBA" id="ARBA00022801"/>
    </source>
</evidence>
<feature type="chain" id="PRO_5025407885" evidence="3">
    <location>
        <begin position="19"/>
        <end position="514"/>
    </location>
</feature>
<organism evidence="6 7">
    <name type="scientific">Lophiotrema nucula</name>
    <dbReference type="NCBI Taxonomy" id="690887"/>
    <lineage>
        <taxon>Eukaryota</taxon>
        <taxon>Fungi</taxon>
        <taxon>Dikarya</taxon>
        <taxon>Ascomycota</taxon>
        <taxon>Pezizomycotina</taxon>
        <taxon>Dothideomycetes</taxon>
        <taxon>Pleosporomycetidae</taxon>
        <taxon>Pleosporales</taxon>
        <taxon>Lophiotremataceae</taxon>
        <taxon>Lophiotrema</taxon>
    </lineage>
</organism>
<gene>
    <name evidence="6" type="ORF">BDV96DRAFT_685809</name>
</gene>
<dbReference type="EMBL" id="ML977319">
    <property type="protein sequence ID" value="KAF2117134.1"/>
    <property type="molecule type" value="Genomic_DNA"/>
</dbReference>
<feature type="domain" description="AB hydrolase-1" evidence="4">
    <location>
        <begin position="75"/>
        <end position="204"/>
    </location>
</feature>
<dbReference type="OrthoDB" id="425534at2759"/>
<dbReference type="Gene3D" id="3.40.50.1820">
    <property type="entry name" value="alpha/beta hydrolase"/>
    <property type="match status" value="1"/>
</dbReference>
<feature type="domain" description="Peptidase S33 tripeptidyl aminopeptidase-like C-terminal" evidence="5">
    <location>
        <begin position="380"/>
        <end position="472"/>
    </location>
</feature>
<dbReference type="GO" id="GO:0016787">
    <property type="term" value="F:hydrolase activity"/>
    <property type="evidence" value="ECO:0007669"/>
    <property type="project" value="UniProtKB-KW"/>
</dbReference>
<evidence type="ECO:0000259" key="5">
    <source>
        <dbReference type="Pfam" id="PF08386"/>
    </source>
</evidence>
<keyword evidence="7" id="KW-1185">Reference proteome</keyword>
<dbReference type="Proteomes" id="UP000799770">
    <property type="component" value="Unassembled WGS sequence"/>
</dbReference>
<dbReference type="PANTHER" id="PTHR43248:SF25">
    <property type="entry name" value="AB HYDROLASE-1 DOMAIN-CONTAINING PROTEIN-RELATED"/>
    <property type="match status" value="1"/>
</dbReference>
<dbReference type="InterPro" id="IPR051601">
    <property type="entry name" value="Serine_prot/Carboxylest_S33"/>
</dbReference>
<keyword evidence="3" id="KW-0732">Signal</keyword>
<proteinExistence type="inferred from homology"/>
<dbReference type="InterPro" id="IPR013595">
    <property type="entry name" value="Pept_S33_TAP-like_C"/>
</dbReference>
<name>A0A6A5ZDJ6_9PLEO</name>
<accession>A0A6A5ZDJ6</accession>
<comment type="similarity">
    <text evidence="1">Belongs to the peptidase S33 family.</text>
</comment>
<evidence type="ECO:0000313" key="6">
    <source>
        <dbReference type="EMBL" id="KAF2117134.1"/>
    </source>
</evidence>
<dbReference type="AlphaFoldDB" id="A0A6A5ZDJ6"/>
<keyword evidence="2" id="KW-0378">Hydrolase</keyword>
<dbReference type="InterPro" id="IPR000073">
    <property type="entry name" value="AB_hydrolase_1"/>
</dbReference>
<evidence type="ECO:0000256" key="1">
    <source>
        <dbReference type="ARBA" id="ARBA00010088"/>
    </source>
</evidence>